<dbReference type="Gene3D" id="3.10.310.10">
    <property type="entry name" value="Diaminopimelate Epimerase, Chain A, domain 1"/>
    <property type="match status" value="2"/>
</dbReference>
<dbReference type="SUPFAM" id="SSF54506">
    <property type="entry name" value="Diaminopimelate epimerase-like"/>
    <property type="match status" value="1"/>
</dbReference>
<dbReference type="PIRSF" id="PIRSF016184">
    <property type="entry name" value="PhzC_PhzF"/>
    <property type="match status" value="1"/>
</dbReference>
<comment type="similarity">
    <text evidence="1">Belongs to the PhzF family.</text>
</comment>
<dbReference type="OrthoDB" id="9788221at2"/>
<evidence type="ECO:0000256" key="2">
    <source>
        <dbReference type="ARBA" id="ARBA00023235"/>
    </source>
</evidence>
<dbReference type="PANTHER" id="PTHR13774:SF39">
    <property type="entry name" value="BIOSYNTHESIS PROTEIN, PUTATIVE-RELATED"/>
    <property type="match status" value="1"/>
</dbReference>
<dbReference type="GO" id="GO:0016853">
    <property type="term" value="F:isomerase activity"/>
    <property type="evidence" value="ECO:0007669"/>
    <property type="project" value="UniProtKB-KW"/>
</dbReference>
<dbReference type="PANTHER" id="PTHR13774">
    <property type="entry name" value="PHENAZINE BIOSYNTHESIS PROTEIN"/>
    <property type="match status" value="1"/>
</dbReference>
<sequence length="292" mass="30224">MRSTRRPASPVAVTLVDACVRDDGRGGSPTAVLGEDATFSDEQRRRIPGLVGTSHAVFVATAADVTSLRFFTAEGELPACGHGTVAALAYNAGTTRRNRTLRTAGSHSIPAWTHPRDLLVAAEFEAGRVALREPSSAELAQVLAALGLAPEASGACVATLGRPRLLLPVPGRAQLSALTPDFTALEAACRQLGLLGCYLYTGGEQRFAARMFAPAIGVPEDIANANSTACLAAWLHAGTADCRSIAVDMGDQLGSPATITATVADTPEVGEPVVHVGGLARVRRTVLLDLPA</sequence>
<dbReference type="AlphaFoldDB" id="A0A540VYL0"/>
<dbReference type="EMBL" id="VIGB01000003">
    <property type="protein sequence ID" value="TQF01833.1"/>
    <property type="molecule type" value="Genomic_DNA"/>
</dbReference>
<reference evidence="3 4" key="1">
    <citation type="submission" date="2019-06" db="EMBL/GenBank/DDBJ databases">
        <title>Description of Kitasatospora acidophila sp. nov. isolated from pine grove soil, and reclassification of Streptomyces novaecaesareae to Kitasatospora novaeceasareae comb. nov.</title>
        <authorList>
            <person name="Kim M.J."/>
        </authorList>
    </citation>
    <scope>NUCLEOTIDE SEQUENCE [LARGE SCALE GENOMIC DNA]</scope>
    <source>
        <strain evidence="3 4">MMS16-CNU292</strain>
    </source>
</reference>
<dbReference type="Proteomes" id="UP000319103">
    <property type="component" value="Unassembled WGS sequence"/>
</dbReference>
<evidence type="ECO:0000313" key="3">
    <source>
        <dbReference type="EMBL" id="TQF01833.1"/>
    </source>
</evidence>
<evidence type="ECO:0000256" key="1">
    <source>
        <dbReference type="ARBA" id="ARBA00008270"/>
    </source>
</evidence>
<comment type="caution">
    <text evidence="3">The sequence shown here is derived from an EMBL/GenBank/DDBJ whole genome shotgun (WGS) entry which is preliminary data.</text>
</comment>
<gene>
    <name evidence="3" type="ORF">E6W39_05625</name>
</gene>
<accession>A0A540VYL0</accession>
<dbReference type="NCBIfam" id="TIGR00654">
    <property type="entry name" value="PhzF_family"/>
    <property type="match status" value="1"/>
</dbReference>
<dbReference type="GO" id="GO:0005737">
    <property type="term" value="C:cytoplasm"/>
    <property type="evidence" value="ECO:0007669"/>
    <property type="project" value="TreeGrafter"/>
</dbReference>
<evidence type="ECO:0000313" key="4">
    <source>
        <dbReference type="Proteomes" id="UP000319103"/>
    </source>
</evidence>
<dbReference type="Pfam" id="PF02567">
    <property type="entry name" value="PhzC-PhzF"/>
    <property type="match status" value="1"/>
</dbReference>
<protein>
    <submittedName>
        <fullName evidence="3">PhzF family phenazine biosynthesis protein</fullName>
    </submittedName>
</protein>
<dbReference type="RefSeq" id="WP_141632556.1">
    <property type="nucleotide sequence ID" value="NZ_VIGB01000003.1"/>
</dbReference>
<keyword evidence="2" id="KW-0413">Isomerase</keyword>
<dbReference type="InterPro" id="IPR003719">
    <property type="entry name" value="Phenazine_PhzF-like"/>
</dbReference>
<keyword evidence="4" id="KW-1185">Reference proteome</keyword>
<proteinExistence type="inferred from homology"/>
<name>A0A540VYL0_9ACTN</name>
<organism evidence="3 4">
    <name type="scientific">Kitasatospora acidiphila</name>
    <dbReference type="NCBI Taxonomy" id="2567942"/>
    <lineage>
        <taxon>Bacteria</taxon>
        <taxon>Bacillati</taxon>
        <taxon>Actinomycetota</taxon>
        <taxon>Actinomycetes</taxon>
        <taxon>Kitasatosporales</taxon>
        <taxon>Streptomycetaceae</taxon>
        <taxon>Kitasatospora</taxon>
    </lineage>
</organism>